<sequence length="307" mass="34597">MSFDGQVRQFIPGHERELLNTPLGLHVSAMLGLGRDESVSHLFMTEFGPEDGWSLLMREAIENVADTGVFDSGRFLDLGIGDGRNVRKAAHLSIARGVRNIQMVGVDKDGWKLALSYRNFTSDSLLKKYVGQHDNLHLYEADAVDYILRNGKGYSGTAFICLPQSEGSNGEGTTSDIDRPWPSHQDFDREWAQYAFRLNAAVLTRLRQTCGADTKALLTLSGRIPSQIRDKLINRSGWNNLAIVAQGRVWQDFDTPISWMRGRADLNQGDQFFDQYNNPIETDEAVEKHINGEPIQHDVFIYLLKPR</sequence>
<dbReference type="AlphaFoldDB" id="A0A1F7GG49"/>
<dbReference type="InterPro" id="IPR029063">
    <property type="entry name" value="SAM-dependent_MTases_sf"/>
</dbReference>
<accession>A0A1F7GG49</accession>
<name>A0A1F7GG49_9BACT</name>
<evidence type="ECO:0000313" key="1">
    <source>
        <dbReference type="EMBL" id="OGK17887.1"/>
    </source>
</evidence>
<evidence type="ECO:0008006" key="3">
    <source>
        <dbReference type="Google" id="ProtNLM"/>
    </source>
</evidence>
<proteinExistence type="predicted"/>
<evidence type="ECO:0000313" key="2">
    <source>
        <dbReference type="Proteomes" id="UP000177026"/>
    </source>
</evidence>
<protein>
    <recommendedName>
        <fullName evidence="3">Histidine-specific methyltransferase SAM-dependent domain-containing protein</fullName>
    </recommendedName>
</protein>
<reference evidence="1 2" key="1">
    <citation type="journal article" date="2016" name="Nat. Commun.">
        <title>Thousands of microbial genomes shed light on interconnected biogeochemical processes in an aquifer system.</title>
        <authorList>
            <person name="Anantharaman K."/>
            <person name="Brown C.T."/>
            <person name="Hug L.A."/>
            <person name="Sharon I."/>
            <person name="Castelle C.J."/>
            <person name="Probst A.J."/>
            <person name="Thomas B.C."/>
            <person name="Singh A."/>
            <person name="Wilkins M.J."/>
            <person name="Karaoz U."/>
            <person name="Brodie E.L."/>
            <person name="Williams K.H."/>
            <person name="Hubbard S.S."/>
            <person name="Banfield J.F."/>
        </authorList>
    </citation>
    <scope>NUCLEOTIDE SEQUENCE [LARGE SCALE GENOMIC DNA]</scope>
</reference>
<gene>
    <name evidence="1" type="ORF">A2866_00525</name>
</gene>
<organism evidence="1 2">
    <name type="scientific">Candidatus Roizmanbacteria bacterium RIFCSPHIGHO2_01_FULL_39_8</name>
    <dbReference type="NCBI Taxonomy" id="1802033"/>
    <lineage>
        <taxon>Bacteria</taxon>
        <taxon>Candidatus Roizmaniibacteriota</taxon>
    </lineage>
</organism>
<dbReference type="Proteomes" id="UP000177026">
    <property type="component" value="Unassembled WGS sequence"/>
</dbReference>
<dbReference type="SUPFAM" id="SSF53335">
    <property type="entry name" value="S-adenosyl-L-methionine-dependent methyltransferases"/>
    <property type="match status" value="1"/>
</dbReference>
<comment type="caution">
    <text evidence="1">The sequence shown here is derived from an EMBL/GenBank/DDBJ whole genome shotgun (WGS) entry which is preliminary data.</text>
</comment>
<dbReference type="EMBL" id="MFZI01000077">
    <property type="protein sequence ID" value="OGK17887.1"/>
    <property type="molecule type" value="Genomic_DNA"/>
</dbReference>